<keyword evidence="4 8" id="KW-1003">Cell membrane</keyword>
<keyword evidence="6 8" id="KW-1133">Transmembrane helix</keyword>
<dbReference type="Proteomes" id="UP000253792">
    <property type="component" value="Unassembled WGS sequence"/>
</dbReference>
<keyword evidence="7 8" id="KW-0472">Membrane</keyword>
<comment type="subcellular location">
    <subcellularLocation>
        <location evidence="1 8">Cell membrane</location>
        <topology evidence="1 8">Multi-pass membrane protein</topology>
    </subcellularLocation>
</comment>
<evidence type="ECO:0000256" key="8">
    <source>
        <dbReference type="RuleBase" id="RU363041"/>
    </source>
</evidence>
<evidence type="ECO:0000256" key="2">
    <source>
        <dbReference type="ARBA" id="ARBA00009142"/>
    </source>
</evidence>
<dbReference type="EMBL" id="PPTP01000004">
    <property type="protein sequence ID" value="RDB55674.1"/>
    <property type="molecule type" value="Genomic_DNA"/>
</dbReference>
<dbReference type="InterPro" id="IPR002781">
    <property type="entry name" value="TM_pro_TauE-like"/>
</dbReference>
<dbReference type="OrthoDB" id="7843147at2"/>
<dbReference type="AlphaFoldDB" id="A0A369L919"/>
<evidence type="ECO:0000256" key="3">
    <source>
        <dbReference type="ARBA" id="ARBA00022448"/>
    </source>
</evidence>
<feature type="transmembrane region" description="Helical" evidence="8">
    <location>
        <begin position="43"/>
        <end position="62"/>
    </location>
</feature>
<dbReference type="PANTHER" id="PTHR30269:SF37">
    <property type="entry name" value="MEMBRANE TRANSPORTER PROTEIN"/>
    <property type="match status" value="1"/>
</dbReference>
<comment type="similarity">
    <text evidence="2 8">Belongs to the 4-toluene sulfonate uptake permease (TSUP) (TC 2.A.102) family.</text>
</comment>
<keyword evidence="10" id="KW-1185">Reference proteome</keyword>
<feature type="transmembrane region" description="Helical" evidence="8">
    <location>
        <begin position="189"/>
        <end position="207"/>
    </location>
</feature>
<reference evidence="9 10" key="1">
    <citation type="journal article" date="2018" name="Elife">
        <title>Discovery and characterization of a prevalent human gut bacterial enzyme sufficient for the inactivation of a family of plant toxins.</title>
        <authorList>
            <person name="Koppel N."/>
            <person name="Bisanz J.E."/>
            <person name="Pandelia M.E."/>
            <person name="Turnbaugh P.J."/>
            <person name="Balskus E.P."/>
        </authorList>
    </citation>
    <scope>NUCLEOTIDE SEQUENCE [LARGE SCALE GENOMIC DNA]</scope>
    <source>
        <strain evidence="10">anaerobia AP69FAA</strain>
    </source>
</reference>
<accession>A0A369L919</accession>
<dbReference type="RefSeq" id="WP_114620623.1">
    <property type="nucleotide sequence ID" value="NZ_PPTP01000004.1"/>
</dbReference>
<evidence type="ECO:0000313" key="9">
    <source>
        <dbReference type="EMBL" id="RDB55674.1"/>
    </source>
</evidence>
<evidence type="ECO:0000256" key="7">
    <source>
        <dbReference type="ARBA" id="ARBA00023136"/>
    </source>
</evidence>
<evidence type="ECO:0000256" key="1">
    <source>
        <dbReference type="ARBA" id="ARBA00004651"/>
    </source>
</evidence>
<sequence>MVKNVIFLAVFLFGYTVQAITGFAGNIFCMPVGTLALGLQSSVSILNATGFLACTVLAVLNIRSIHWRELGKIVGVMLPFVALGAWLDSVVPLHALLKIYGLVILAVGIKNLVQRKQSFLPEWALWGVLVAAGLIQGMFVSGGALLVIYAVQKLTDKEQFRATLSAVWSILNLLYAGVQLYQGHFTHEVWIIVLCCIPLIVLATVVGGKLAKHISQERFLKLTYVLLLVIGAVLLITS</sequence>
<evidence type="ECO:0000256" key="5">
    <source>
        <dbReference type="ARBA" id="ARBA00022692"/>
    </source>
</evidence>
<proteinExistence type="inferred from homology"/>
<evidence type="ECO:0000313" key="10">
    <source>
        <dbReference type="Proteomes" id="UP000253792"/>
    </source>
</evidence>
<feature type="transmembrane region" description="Helical" evidence="8">
    <location>
        <begin position="125"/>
        <end position="151"/>
    </location>
</feature>
<name>A0A369L919_9ACTN</name>
<evidence type="ECO:0000256" key="4">
    <source>
        <dbReference type="ARBA" id="ARBA00022475"/>
    </source>
</evidence>
<keyword evidence="5 8" id="KW-0812">Transmembrane</keyword>
<dbReference type="Pfam" id="PF01925">
    <property type="entry name" value="TauE"/>
    <property type="match status" value="1"/>
</dbReference>
<protein>
    <recommendedName>
        <fullName evidence="8">Probable membrane transporter protein</fullName>
    </recommendedName>
</protein>
<organism evidence="9 10">
    <name type="scientific">Senegalimassilia anaerobia</name>
    <dbReference type="NCBI Taxonomy" id="1473216"/>
    <lineage>
        <taxon>Bacteria</taxon>
        <taxon>Bacillati</taxon>
        <taxon>Actinomycetota</taxon>
        <taxon>Coriobacteriia</taxon>
        <taxon>Coriobacteriales</taxon>
        <taxon>Coriobacteriaceae</taxon>
        <taxon>Senegalimassilia</taxon>
    </lineage>
</organism>
<feature type="transmembrane region" description="Helical" evidence="8">
    <location>
        <begin position="69"/>
        <end position="87"/>
    </location>
</feature>
<dbReference type="GO" id="GO:0005886">
    <property type="term" value="C:plasma membrane"/>
    <property type="evidence" value="ECO:0007669"/>
    <property type="project" value="UniProtKB-SubCell"/>
</dbReference>
<dbReference type="PANTHER" id="PTHR30269">
    <property type="entry name" value="TRANSMEMBRANE PROTEIN YFCA"/>
    <property type="match status" value="1"/>
</dbReference>
<evidence type="ECO:0000256" key="6">
    <source>
        <dbReference type="ARBA" id="ARBA00022989"/>
    </source>
</evidence>
<gene>
    <name evidence="9" type="ORF">C1880_05490</name>
</gene>
<feature type="transmembrane region" description="Helical" evidence="8">
    <location>
        <begin position="219"/>
        <end position="237"/>
    </location>
</feature>
<keyword evidence="3" id="KW-0813">Transport</keyword>
<comment type="caution">
    <text evidence="9">The sequence shown here is derived from an EMBL/GenBank/DDBJ whole genome shotgun (WGS) entry which is preliminary data.</text>
</comment>
<dbReference type="STRING" id="1034345.GCA_000236865_00656"/>
<dbReference type="InterPro" id="IPR052017">
    <property type="entry name" value="TSUP"/>
</dbReference>